<keyword evidence="1" id="KW-0732">Signal</keyword>
<dbReference type="Proteomes" id="UP000011715">
    <property type="component" value="Unassembled WGS sequence"/>
</dbReference>
<reference evidence="2" key="2">
    <citation type="submission" date="2010-05" db="EMBL/GenBank/DDBJ databases">
        <title>The Genome Sequence of Magnaporthe poae strain ATCC 64411.</title>
        <authorList>
            <consortium name="The Broad Institute Genome Sequencing Platform"/>
            <consortium name="Broad Institute Genome Sequencing Center for Infectious Disease"/>
            <person name="Ma L.-J."/>
            <person name="Dead R."/>
            <person name="Young S."/>
            <person name="Zeng Q."/>
            <person name="Koehrsen M."/>
            <person name="Alvarado L."/>
            <person name="Berlin A."/>
            <person name="Chapman S.B."/>
            <person name="Chen Z."/>
            <person name="Freedman E."/>
            <person name="Gellesch M."/>
            <person name="Goldberg J."/>
            <person name="Griggs A."/>
            <person name="Gujja S."/>
            <person name="Heilman E.R."/>
            <person name="Heiman D."/>
            <person name="Hepburn T."/>
            <person name="Howarth C."/>
            <person name="Jen D."/>
            <person name="Larson L."/>
            <person name="Mehta T."/>
            <person name="Neiman D."/>
            <person name="Pearson M."/>
            <person name="Roberts A."/>
            <person name="Saif S."/>
            <person name="Shea T."/>
            <person name="Shenoy N."/>
            <person name="Sisk P."/>
            <person name="Stolte C."/>
            <person name="Sykes S."/>
            <person name="Walk T."/>
            <person name="White J."/>
            <person name="Yandava C."/>
            <person name="Haas B."/>
            <person name="Nusbaum C."/>
            <person name="Birren B."/>
        </authorList>
    </citation>
    <scope>NUCLEOTIDE SEQUENCE</scope>
    <source>
        <strain evidence="2">ATCC 64411</strain>
    </source>
</reference>
<dbReference type="OrthoDB" id="10541677at2759"/>
<name>A0A0C4DMI6_MAGP6</name>
<sequence>MRQSLLLAAAIMAGPSAAQVVTMHLPAFGALKPVGSVISSEKDKTTFSITCGSGTPATAFCPFGQNFRITSAPSTIIFTQTAPLDESMISSLGSASE</sequence>
<reference evidence="2" key="3">
    <citation type="submission" date="2011-03" db="EMBL/GenBank/DDBJ databases">
        <title>Annotation of Magnaporthe poae ATCC 64411.</title>
        <authorList>
            <person name="Ma L.-J."/>
            <person name="Dead R."/>
            <person name="Young S.K."/>
            <person name="Zeng Q."/>
            <person name="Gargeya S."/>
            <person name="Fitzgerald M."/>
            <person name="Haas B."/>
            <person name="Abouelleil A."/>
            <person name="Alvarado L."/>
            <person name="Arachchi H.M."/>
            <person name="Berlin A."/>
            <person name="Brown A."/>
            <person name="Chapman S.B."/>
            <person name="Chen Z."/>
            <person name="Dunbar C."/>
            <person name="Freedman E."/>
            <person name="Gearin G."/>
            <person name="Gellesch M."/>
            <person name="Goldberg J."/>
            <person name="Griggs A."/>
            <person name="Gujja S."/>
            <person name="Heiman D."/>
            <person name="Howarth C."/>
            <person name="Larson L."/>
            <person name="Lui A."/>
            <person name="MacDonald P.J.P."/>
            <person name="Mehta T."/>
            <person name="Montmayeur A."/>
            <person name="Murphy C."/>
            <person name="Neiman D."/>
            <person name="Pearson M."/>
            <person name="Priest M."/>
            <person name="Roberts A."/>
            <person name="Saif S."/>
            <person name="Shea T."/>
            <person name="Shenoy N."/>
            <person name="Sisk P."/>
            <person name="Stolte C."/>
            <person name="Sykes S."/>
            <person name="Yandava C."/>
            <person name="Wortman J."/>
            <person name="Nusbaum C."/>
            <person name="Birren B."/>
        </authorList>
    </citation>
    <scope>NUCLEOTIDE SEQUENCE</scope>
    <source>
        <strain evidence="2">ATCC 64411</strain>
    </source>
</reference>
<dbReference type="eggNOG" id="ENOG502RM0Y">
    <property type="taxonomic scope" value="Eukaryota"/>
</dbReference>
<proteinExistence type="predicted"/>
<evidence type="ECO:0000256" key="1">
    <source>
        <dbReference type="SAM" id="SignalP"/>
    </source>
</evidence>
<evidence type="ECO:0000313" key="3">
    <source>
        <dbReference type="EnsemblFungi" id="MAPG_00995T0"/>
    </source>
</evidence>
<dbReference type="PANTHER" id="PTHR40640">
    <property type="entry name" value="ANCHORED GLYCOPROTEIN, PUTATIVE (AFU_ORTHOLOGUE AFUA_8G04860)-RELATED"/>
    <property type="match status" value="1"/>
</dbReference>
<reference evidence="3" key="4">
    <citation type="journal article" date="2015" name="G3 (Bethesda)">
        <title>Genome sequences of three phytopathogenic species of the Magnaporthaceae family of fungi.</title>
        <authorList>
            <person name="Okagaki L.H."/>
            <person name="Nunes C.C."/>
            <person name="Sailsbery J."/>
            <person name="Clay B."/>
            <person name="Brown D."/>
            <person name="John T."/>
            <person name="Oh Y."/>
            <person name="Young N."/>
            <person name="Fitzgerald M."/>
            <person name="Haas B.J."/>
            <person name="Zeng Q."/>
            <person name="Young S."/>
            <person name="Adiconis X."/>
            <person name="Fan L."/>
            <person name="Levin J.Z."/>
            <person name="Mitchell T.K."/>
            <person name="Okubara P.A."/>
            <person name="Farman M.L."/>
            <person name="Kohn L.M."/>
            <person name="Birren B."/>
            <person name="Ma L.-J."/>
            <person name="Dean R.A."/>
        </authorList>
    </citation>
    <scope>NUCLEOTIDE SEQUENCE</scope>
    <source>
        <strain evidence="3">ATCC 64411 / 73-15</strain>
    </source>
</reference>
<dbReference type="PANTHER" id="PTHR40640:SF1">
    <property type="entry name" value="ANCHORED GLYCOPROTEIN, PUTATIVE (AFU_ORTHOLOGUE AFUA_8G04860)-RELATED"/>
    <property type="match status" value="1"/>
</dbReference>
<reference evidence="3" key="5">
    <citation type="submission" date="2015-06" db="UniProtKB">
        <authorList>
            <consortium name="EnsemblFungi"/>
        </authorList>
    </citation>
    <scope>IDENTIFICATION</scope>
    <source>
        <strain evidence="3">ATCC 64411</strain>
    </source>
</reference>
<gene>
    <name evidence="2" type="ORF">MAPG_00995</name>
</gene>
<evidence type="ECO:0000313" key="4">
    <source>
        <dbReference type="Proteomes" id="UP000011715"/>
    </source>
</evidence>
<dbReference type="EMBL" id="GL876966">
    <property type="protein sequence ID" value="KLU81915.1"/>
    <property type="molecule type" value="Genomic_DNA"/>
</dbReference>
<dbReference type="AlphaFoldDB" id="A0A0C4DMI6"/>
<organism evidence="3 4">
    <name type="scientific">Magnaporthiopsis poae (strain ATCC 64411 / 73-15)</name>
    <name type="common">Kentucky bluegrass fungus</name>
    <name type="synonym">Magnaporthe poae</name>
    <dbReference type="NCBI Taxonomy" id="644358"/>
    <lineage>
        <taxon>Eukaryota</taxon>
        <taxon>Fungi</taxon>
        <taxon>Dikarya</taxon>
        <taxon>Ascomycota</taxon>
        <taxon>Pezizomycotina</taxon>
        <taxon>Sordariomycetes</taxon>
        <taxon>Sordariomycetidae</taxon>
        <taxon>Magnaporthales</taxon>
        <taxon>Magnaporthaceae</taxon>
        <taxon>Magnaporthiopsis</taxon>
    </lineage>
</organism>
<protein>
    <submittedName>
        <fullName evidence="2 3">Uncharacterized protein</fullName>
    </submittedName>
</protein>
<dbReference type="VEuPathDB" id="FungiDB:MAPG_00995"/>
<evidence type="ECO:0000313" key="2">
    <source>
        <dbReference type="EMBL" id="KLU81915.1"/>
    </source>
</evidence>
<feature type="signal peptide" evidence="1">
    <location>
        <begin position="1"/>
        <end position="18"/>
    </location>
</feature>
<dbReference type="EMBL" id="ADBL01000234">
    <property type="status" value="NOT_ANNOTATED_CDS"/>
    <property type="molecule type" value="Genomic_DNA"/>
</dbReference>
<feature type="chain" id="PRO_5009385119" evidence="1">
    <location>
        <begin position="19"/>
        <end position="97"/>
    </location>
</feature>
<accession>A0A0C4DMI6</accession>
<reference evidence="4" key="1">
    <citation type="submission" date="2010-05" db="EMBL/GenBank/DDBJ databases">
        <title>The genome sequence of Magnaporthe poae strain ATCC 64411.</title>
        <authorList>
            <person name="Ma L.-J."/>
            <person name="Dead R."/>
            <person name="Young S."/>
            <person name="Zeng Q."/>
            <person name="Koehrsen M."/>
            <person name="Alvarado L."/>
            <person name="Berlin A."/>
            <person name="Chapman S.B."/>
            <person name="Chen Z."/>
            <person name="Freedman E."/>
            <person name="Gellesch M."/>
            <person name="Goldberg J."/>
            <person name="Griggs A."/>
            <person name="Gujja S."/>
            <person name="Heilman E.R."/>
            <person name="Heiman D."/>
            <person name="Hepburn T."/>
            <person name="Howarth C."/>
            <person name="Jen D."/>
            <person name="Larson L."/>
            <person name="Mehta T."/>
            <person name="Neiman D."/>
            <person name="Pearson M."/>
            <person name="Roberts A."/>
            <person name="Saif S."/>
            <person name="Shea T."/>
            <person name="Shenoy N."/>
            <person name="Sisk P."/>
            <person name="Stolte C."/>
            <person name="Sykes S."/>
            <person name="Walk T."/>
            <person name="White J."/>
            <person name="Yandava C."/>
            <person name="Haas B."/>
            <person name="Nusbaum C."/>
            <person name="Birren B."/>
        </authorList>
    </citation>
    <scope>NUCLEOTIDE SEQUENCE [LARGE SCALE GENOMIC DNA]</scope>
    <source>
        <strain evidence="4">ATCC 64411 / 73-15</strain>
    </source>
</reference>
<dbReference type="STRING" id="644358.A0A0C4DMI6"/>
<dbReference type="EnsemblFungi" id="MAPG_00995T0">
    <property type="protein sequence ID" value="MAPG_00995T0"/>
    <property type="gene ID" value="MAPG_00995"/>
</dbReference>
<keyword evidence="4" id="KW-1185">Reference proteome</keyword>